<dbReference type="Pfam" id="PF13976">
    <property type="entry name" value="gag_pre-integrs"/>
    <property type="match status" value="1"/>
</dbReference>
<gene>
    <name evidence="2" type="ordered locus">MTR_6g037440</name>
</gene>
<evidence type="ECO:0000313" key="2">
    <source>
        <dbReference type="EMBL" id="KEH25901.1"/>
    </source>
</evidence>
<reference evidence="2 4" key="2">
    <citation type="journal article" date="2014" name="BMC Genomics">
        <title>An improved genome release (version Mt4.0) for the model legume Medicago truncatula.</title>
        <authorList>
            <person name="Tang H."/>
            <person name="Krishnakumar V."/>
            <person name="Bidwell S."/>
            <person name="Rosen B."/>
            <person name="Chan A."/>
            <person name="Zhou S."/>
            <person name="Gentzbittel L."/>
            <person name="Childs K.L."/>
            <person name="Yandell M."/>
            <person name="Gundlach H."/>
            <person name="Mayer K.F."/>
            <person name="Schwartz D.C."/>
            <person name="Town C.D."/>
        </authorList>
    </citation>
    <scope>GENOME REANNOTATION</scope>
    <source>
        <strain evidence="2">A17</strain>
        <strain evidence="3 4">cv. Jemalong A17</strain>
    </source>
</reference>
<evidence type="ECO:0000313" key="3">
    <source>
        <dbReference type="EnsemblPlants" id="KEH25901"/>
    </source>
</evidence>
<evidence type="ECO:0000259" key="1">
    <source>
        <dbReference type="Pfam" id="PF13976"/>
    </source>
</evidence>
<dbReference type="AlphaFoldDB" id="A0A072U959"/>
<reference evidence="2 4" key="1">
    <citation type="journal article" date="2011" name="Nature">
        <title>The Medicago genome provides insight into the evolution of rhizobial symbioses.</title>
        <authorList>
            <person name="Young N.D."/>
            <person name="Debelle F."/>
            <person name="Oldroyd G.E."/>
            <person name="Geurts R."/>
            <person name="Cannon S.B."/>
            <person name="Udvardi M.K."/>
            <person name="Benedito V.A."/>
            <person name="Mayer K.F."/>
            <person name="Gouzy J."/>
            <person name="Schoof H."/>
            <person name="Van de Peer Y."/>
            <person name="Proost S."/>
            <person name="Cook D.R."/>
            <person name="Meyers B.C."/>
            <person name="Spannagl M."/>
            <person name="Cheung F."/>
            <person name="De Mita S."/>
            <person name="Krishnakumar V."/>
            <person name="Gundlach H."/>
            <person name="Zhou S."/>
            <person name="Mudge J."/>
            <person name="Bharti A.K."/>
            <person name="Murray J.D."/>
            <person name="Naoumkina M.A."/>
            <person name="Rosen B."/>
            <person name="Silverstein K.A."/>
            <person name="Tang H."/>
            <person name="Rombauts S."/>
            <person name="Zhao P.X."/>
            <person name="Zhou P."/>
            <person name="Barbe V."/>
            <person name="Bardou P."/>
            <person name="Bechner M."/>
            <person name="Bellec A."/>
            <person name="Berger A."/>
            <person name="Berges H."/>
            <person name="Bidwell S."/>
            <person name="Bisseling T."/>
            <person name="Choisne N."/>
            <person name="Couloux A."/>
            <person name="Denny R."/>
            <person name="Deshpande S."/>
            <person name="Dai X."/>
            <person name="Doyle J.J."/>
            <person name="Dudez A.M."/>
            <person name="Farmer A.D."/>
            <person name="Fouteau S."/>
            <person name="Franken C."/>
            <person name="Gibelin C."/>
            <person name="Gish J."/>
            <person name="Goldstein S."/>
            <person name="Gonzalez A.J."/>
            <person name="Green P.J."/>
            <person name="Hallab A."/>
            <person name="Hartog M."/>
            <person name="Hua A."/>
            <person name="Humphray S.J."/>
            <person name="Jeong D.H."/>
            <person name="Jing Y."/>
            <person name="Jocker A."/>
            <person name="Kenton S.M."/>
            <person name="Kim D.J."/>
            <person name="Klee K."/>
            <person name="Lai H."/>
            <person name="Lang C."/>
            <person name="Lin S."/>
            <person name="Macmil S.L."/>
            <person name="Magdelenat G."/>
            <person name="Matthews L."/>
            <person name="McCorrison J."/>
            <person name="Monaghan E.L."/>
            <person name="Mun J.H."/>
            <person name="Najar F.Z."/>
            <person name="Nicholson C."/>
            <person name="Noirot C."/>
            <person name="O'Bleness M."/>
            <person name="Paule C.R."/>
            <person name="Poulain J."/>
            <person name="Prion F."/>
            <person name="Qin B."/>
            <person name="Qu C."/>
            <person name="Retzel E.F."/>
            <person name="Riddle C."/>
            <person name="Sallet E."/>
            <person name="Samain S."/>
            <person name="Samson N."/>
            <person name="Sanders I."/>
            <person name="Saurat O."/>
            <person name="Scarpelli C."/>
            <person name="Schiex T."/>
            <person name="Segurens B."/>
            <person name="Severin A.J."/>
            <person name="Sherrier D.J."/>
            <person name="Shi R."/>
            <person name="Sims S."/>
            <person name="Singer S.R."/>
            <person name="Sinharoy S."/>
            <person name="Sterck L."/>
            <person name="Viollet A."/>
            <person name="Wang B.B."/>
            <person name="Wang K."/>
            <person name="Wang M."/>
            <person name="Wang X."/>
            <person name="Warfsmann J."/>
            <person name="Weissenbach J."/>
            <person name="White D.D."/>
            <person name="White J.D."/>
            <person name="Wiley G.B."/>
            <person name="Wincker P."/>
            <person name="Xing Y."/>
            <person name="Yang L."/>
            <person name="Yao Z."/>
            <person name="Ying F."/>
            <person name="Zhai J."/>
            <person name="Zhou L."/>
            <person name="Zuber A."/>
            <person name="Denarie J."/>
            <person name="Dixon R.A."/>
            <person name="May G.D."/>
            <person name="Schwartz D.C."/>
            <person name="Rogers J."/>
            <person name="Quetier F."/>
            <person name="Town C.D."/>
            <person name="Roe B.A."/>
        </authorList>
    </citation>
    <scope>NUCLEOTIDE SEQUENCE [LARGE SCALE GENOMIC DNA]</scope>
    <source>
        <strain evidence="2">A17</strain>
        <strain evidence="3 4">cv. Jemalong A17</strain>
    </source>
</reference>
<sequence length="93" mass="10253">MAHVSNSTVCPSHSMGSWILDSGASDHTKVPEIQLEQTVNNMVYYLQSPTPIVCDVSASPDIIHHRLGHSSLDKLKVFVPQLSHLKSLDCESR</sequence>
<keyword evidence="4" id="KW-1185">Reference proteome</keyword>
<accession>A0A072U959</accession>
<dbReference type="EMBL" id="CM001222">
    <property type="protein sequence ID" value="KEH25901.1"/>
    <property type="molecule type" value="Genomic_DNA"/>
</dbReference>
<evidence type="ECO:0000313" key="4">
    <source>
        <dbReference type="Proteomes" id="UP000002051"/>
    </source>
</evidence>
<dbReference type="Proteomes" id="UP000002051">
    <property type="component" value="Chromosome 6"/>
</dbReference>
<dbReference type="InterPro" id="IPR025724">
    <property type="entry name" value="GAG-pre-integrase_dom"/>
</dbReference>
<dbReference type="HOGENOM" id="CLU_2403012_0_0_1"/>
<reference evidence="3" key="3">
    <citation type="submission" date="2015-04" db="UniProtKB">
        <authorList>
            <consortium name="EnsemblPlants"/>
        </authorList>
    </citation>
    <scope>IDENTIFICATION</scope>
    <source>
        <strain evidence="3">cv. Jemalong A17</strain>
    </source>
</reference>
<organism evidence="2 4">
    <name type="scientific">Medicago truncatula</name>
    <name type="common">Barrel medic</name>
    <name type="synonym">Medicago tribuloides</name>
    <dbReference type="NCBI Taxonomy" id="3880"/>
    <lineage>
        <taxon>Eukaryota</taxon>
        <taxon>Viridiplantae</taxon>
        <taxon>Streptophyta</taxon>
        <taxon>Embryophyta</taxon>
        <taxon>Tracheophyta</taxon>
        <taxon>Spermatophyta</taxon>
        <taxon>Magnoliopsida</taxon>
        <taxon>eudicotyledons</taxon>
        <taxon>Gunneridae</taxon>
        <taxon>Pentapetalae</taxon>
        <taxon>rosids</taxon>
        <taxon>fabids</taxon>
        <taxon>Fabales</taxon>
        <taxon>Fabaceae</taxon>
        <taxon>Papilionoideae</taxon>
        <taxon>50 kb inversion clade</taxon>
        <taxon>NPAAA clade</taxon>
        <taxon>Hologalegina</taxon>
        <taxon>IRL clade</taxon>
        <taxon>Trifolieae</taxon>
        <taxon>Medicago</taxon>
    </lineage>
</organism>
<feature type="domain" description="GAG-pre-integrase" evidence="1">
    <location>
        <begin position="46"/>
        <end position="92"/>
    </location>
</feature>
<dbReference type="EnsemblPlants" id="KEH25901">
    <property type="protein sequence ID" value="KEH25901"/>
    <property type="gene ID" value="MTR_6g037440"/>
</dbReference>
<proteinExistence type="predicted"/>
<protein>
    <recommendedName>
        <fullName evidence="1">GAG-pre-integrase domain-containing protein</fullName>
    </recommendedName>
</protein>
<name>A0A072U959_MEDTR</name>